<organism evidence="3 4">
    <name type="scientific">Pycnococcus provasolii</name>
    <dbReference type="NCBI Taxonomy" id="41880"/>
    <lineage>
        <taxon>Eukaryota</taxon>
        <taxon>Viridiplantae</taxon>
        <taxon>Chlorophyta</taxon>
        <taxon>Pseudoscourfieldiophyceae</taxon>
        <taxon>Pseudoscourfieldiales</taxon>
        <taxon>Pycnococcaceae</taxon>
        <taxon>Pycnococcus</taxon>
    </lineage>
</organism>
<dbReference type="InterPro" id="IPR050656">
    <property type="entry name" value="PINX1"/>
</dbReference>
<dbReference type="PANTHER" id="PTHR23149:SF9">
    <property type="entry name" value="G PATCH DOMAIN-CONTAINING PROTEIN 4"/>
    <property type="match status" value="1"/>
</dbReference>
<feature type="compositionally biased region" description="Low complexity" evidence="1">
    <location>
        <begin position="261"/>
        <end position="271"/>
    </location>
</feature>
<protein>
    <recommendedName>
        <fullName evidence="2">G-patch domain-containing protein</fullName>
    </recommendedName>
</protein>
<dbReference type="PANTHER" id="PTHR23149">
    <property type="entry name" value="G PATCH DOMAIN CONTAINING PROTEIN"/>
    <property type="match status" value="1"/>
</dbReference>
<dbReference type="Proteomes" id="UP000660262">
    <property type="component" value="Unassembled WGS sequence"/>
</dbReference>
<feature type="region of interest" description="Disordered" evidence="1">
    <location>
        <begin position="174"/>
        <end position="274"/>
    </location>
</feature>
<feature type="compositionally biased region" description="Basic and acidic residues" evidence="1">
    <location>
        <begin position="223"/>
        <end position="247"/>
    </location>
</feature>
<keyword evidence="4" id="KW-1185">Reference proteome</keyword>
<proteinExistence type="predicted"/>
<evidence type="ECO:0000259" key="2">
    <source>
        <dbReference type="PROSITE" id="PS50174"/>
    </source>
</evidence>
<name>A0A830HQV0_9CHLO</name>
<evidence type="ECO:0000313" key="3">
    <source>
        <dbReference type="EMBL" id="GHP09065.1"/>
    </source>
</evidence>
<dbReference type="EMBL" id="BNJQ01000023">
    <property type="protein sequence ID" value="GHP09065.1"/>
    <property type="molecule type" value="Genomic_DNA"/>
</dbReference>
<feature type="domain" description="G-patch" evidence="2">
    <location>
        <begin position="36"/>
        <end position="82"/>
    </location>
</feature>
<feature type="compositionally biased region" description="Basic and acidic residues" evidence="1">
    <location>
        <begin position="105"/>
        <end position="119"/>
    </location>
</feature>
<dbReference type="SMART" id="SM00443">
    <property type="entry name" value="G_patch"/>
    <property type="match status" value="1"/>
</dbReference>
<feature type="region of interest" description="Disordered" evidence="1">
    <location>
        <begin position="105"/>
        <end position="155"/>
    </location>
</feature>
<feature type="compositionally biased region" description="Acidic residues" evidence="1">
    <location>
        <begin position="127"/>
        <end position="145"/>
    </location>
</feature>
<gene>
    <name evidence="3" type="ORF">PPROV_000780200</name>
</gene>
<comment type="caution">
    <text evidence="3">The sequence shown here is derived from an EMBL/GenBank/DDBJ whole genome shotgun (WGS) entry which is preliminary data.</text>
</comment>
<dbReference type="InterPro" id="IPR000467">
    <property type="entry name" value="G_patch_dom"/>
</dbReference>
<accession>A0A830HQV0</accession>
<dbReference type="OrthoDB" id="29523at2759"/>
<dbReference type="AlphaFoldDB" id="A0A830HQV0"/>
<dbReference type="PROSITE" id="PS50174">
    <property type="entry name" value="G_PATCH"/>
    <property type="match status" value="1"/>
</dbReference>
<reference evidence="3" key="1">
    <citation type="submission" date="2020-10" db="EMBL/GenBank/DDBJ databases">
        <title>Unveiling of a novel bifunctional photoreceptor, Dualchrome1, isolated from a cosmopolitan green alga.</title>
        <authorList>
            <person name="Suzuki S."/>
            <person name="Kawachi M."/>
        </authorList>
    </citation>
    <scope>NUCLEOTIDE SEQUENCE</scope>
    <source>
        <strain evidence="3">NIES 2893</strain>
    </source>
</reference>
<feature type="region of interest" description="Disordered" evidence="1">
    <location>
        <begin position="1"/>
        <end position="38"/>
    </location>
</feature>
<feature type="compositionally biased region" description="Gly residues" evidence="1">
    <location>
        <begin position="204"/>
        <end position="219"/>
    </location>
</feature>
<evidence type="ECO:0000313" key="4">
    <source>
        <dbReference type="Proteomes" id="UP000660262"/>
    </source>
</evidence>
<evidence type="ECO:0000256" key="1">
    <source>
        <dbReference type="SAM" id="MobiDB-lite"/>
    </source>
</evidence>
<sequence length="345" mass="37630">MKLPPTHVHGSIPVNISKQKLTEPADATETKIPPHGETFGARLMSSLGWREGEGLGKNGQGRASAIKVKKREDNVGVGADAAYDWKDKWWENAFEQAARAIRVGNAEHRLDGDARRSESQEDASTSGDDDDDDEIDDDDNDEQEQLEVKGPPTGWWGERIFAFAGLLSLKRDGLKRPKKRRSRGFTEEDQEKLAANTAAHARGRGAGRGGLGRGGGESGAGELKAKEYAGQKMRFDDDNDDKGDVTRCNKRKRSSKDAEPTSTSASTMSSSQDKWRRAALDILTSSKKGHAAGKGVRIDWLEARLLKVAPTAAPSGDKLAKKMRKSHSFDVLDVDGEVRVRIGGR</sequence>
<dbReference type="GO" id="GO:0003676">
    <property type="term" value="F:nucleic acid binding"/>
    <property type="evidence" value="ECO:0007669"/>
    <property type="project" value="InterPro"/>
</dbReference>
<feature type="compositionally biased region" description="Basic and acidic residues" evidence="1">
    <location>
        <begin position="20"/>
        <end position="34"/>
    </location>
</feature>
<dbReference type="Pfam" id="PF01585">
    <property type="entry name" value="G-patch"/>
    <property type="match status" value="1"/>
</dbReference>
<dbReference type="GO" id="GO:0005730">
    <property type="term" value="C:nucleolus"/>
    <property type="evidence" value="ECO:0007669"/>
    <property type="project" value="TreeGrafter"/>
</dbReference>